<dbReference type="OrthoDB" id="301105at2759"/>
<dbReference type="SMART" id="SM00184">
    <property type="entry name" value="RING"/>
    <property type="match status" value="1"/>
</dbReference>
<dbReference type="GO" id="GO:0061630">
    <property type="term" value="F:ubiquitin protein ligase activity"/>
    <property type="evidence" value="ECO:0007669"/>
    <property type="project" value="UniProtKB-EC"/>
</dbReference>
<evidence type="ECO:0000256" key="4">
    <source>
        <dbReference type="ARBA" id="ARBA00012251"/>
    </source>
</evidence>
<evidence type="ECO:0000256" key="7">
    <source>
        <dbReference type="ARBA" id="ARBA00022723"/>
    </source>
</evidence>
<feature type="domain" description="RING-type" evidence="15">
    <location>
        <begin position="7"/>
        <end position="58"/>
    </location>
</feature>
<name>A0A8S1TUY1_9CILI</name>
<keyword evidence="6" id="KW-0812">Transmembrane</keyword>
<reference evidence="17" key="1">
    <citation type="submission" date="2021-01" db="EMBL/GenBank/DDBJ databases">
        <authorList>
            <consortium name="Genoscope - CEA"/>
            <person name="William W."/>
        </authorList>
    </citation>
    <scope>NUCLEOTIDE SEQUENCE</scope>
</reference>
<evidence type="ECO:0000256" key="5">
    <source>
        <dbReference type="ARBA" id="ARBA00022679"/>
    </source>
</evidence>
<dbReference type="GO" id="GO:0016567">
    <property type="term" value="P:protein ubiquitination"/>
    <property type="evidence" value="ECO:0007669"/>
    <property type="project" value="InterPro"/>
</dbReference>
<dbReference type="FunFam" id="3.30.40.10:FF:000051">
    <property type="entry name" value="RBR-type E3 ubiquitin transferase"/>
    <property type="match status" value="1"/>
</dbReference>
<keyword evidence="10" id="KW-0833">Ubl conjugation pathway</keyword>
<keyword evidence="9 14" id="KW-0863">Zinc-finger</keyword>
<dbReference type="GO" id="GO:0031090">
    <property type="term" value="C:organelle membrane"/>
    <property type="evidence" value="ECO:0007669"/>
    <property type="project" value="UniProtKB-ARBA"/>
</dbReference>
<keyword evidence="7" id="KW-0479">Metal-binding</keyword>
<keyword evidence="8" id="KW-0677">Repeat</keyword>
<evidence type="ECO:0000256" key="6">
    <source>
        <dbReference type="ARBA" id="ARBA00022692"/>
    </source>
</evidence>
<dbReference type="PROSITE" id="PS00518">
    <property type="entry name" value="ZF_RING_1"/>
    <property type="match status" value="1"/>
</dbReference>
<dbReference type="EMBL" id="CAJJDO010000028">
    <property type="protein sequence ID" value="CAD8156060.1"/>
    <property type="molecule type" value="Genomic_DNA"/>
</dbReference>
<evidence type="ECO:0000256" key="11">
    <source>
        <dbReference type="ARBA" id="ARBA00022833"/>
    </source>
</evidence>
<dbReference type="PROSITE" id="PS51873">
    <property type="entry name" value="TRIAD"/>
    <property type="match status" value="1"/>
</dbReference>
<keyword evidence="12" id="KW-1133">Transmembrane helix</keyword>
<evidence type="ECO:0000256" key="2">
    <source>
        <dbReference type="ARBA" id="ARBA00004167"/>
    </source>
</evidence>
<dbReference type="GO" id="GO:0008270">
    <property type="term" value="F:zinc ion binding"/>
    <property type="evidence" value="ECO:0007669"/>
    <property type="project" value="UniProtKB-KW"/>
</dbReference>
<evidence type="ECO:0000256" key="13">
    <source>
        <dbReference type="ARBA" id="ARBA00023136"/>
    </source>
</evidence>
<comment type="subcellular location">
    <subcellularLocation>
        <location evidence="2">Membrane</location>
        <topology evidence="2">Single-pass membrane protein</topology>
    </subcellularLocation>
</comment>
<evidence type="ECO:0000259" key="15">
    <source>
        <dbReference type="PROSITE" id="PS50089"/>
    </source>
</evidence>
<gene>
    <name evidence="17" type="ORF">PPENT_87.1.T0280110</name>
</gene>
<feature type="domain" description="RING-type" evidence="16">
    <location>
        <begin position="3"/>
        <end position="218"/>
    </location>
</feature>
<evidence type="ECO:0000256" key="3">
    <source>
        <dbReference type="ARBA" id="ARBA00004906"/>
    </source>
</evidence>
<dbReference type="InterPro" id="IPR031127">
    <property type="entry name" value="E3_UB_ligase_RBR"/>
</dbReference>
<accession>A0A8S1TUY1</accession>
<evidence type="ECO:0000256" key="14">
    <source>
        <dbReference type="PROSITE-ProRule" id="PRU00175"/>
    </source>
</evidence>
<evidence type="ECO:0000256" key="10">
    <source>
        <dbReference type="ARBA" id="ARBA00022786"/>
    </source>
</evidence>
<evidence type="ECO:0000256" key="8">
    <source>
        <dbReference type="ARBA" id="ARBA00022737"/>
    </source>
</evidence>
<protein>
    <recommendedName>
        <fullName evidence="4">RBR-type E3 ubiquitin transferase</fullName>
        <ecNumber evidence="4">2.3.2.31</ecNumber>
    </recommendedName>
</protein>
<comment type="catalytic activity">
    <reaction evidence="1">
        <text>[E2 ubiquitin-conjugating enzyme]-S-ubiquitinyl-L-cysteine + [acceptor protein]-L-lysine = [E2 ubiquitin-conjugating enzyme]-L-cysteine + [acceptor protein]-N(6)-ubiquitinyl-L-lysine.</text>
        <dbReference type="EC" id="2.3.2.31"/>
    </reaction>
</comment>
<dbReference type="InterPro" id="IPR001841">
    <property type="entry name" value="Znf_RING"/>
</dbReference>
<dbReference type="Pfam" id="PF26200">
    <property type="entry name" value="Rcat_RNF216"/>
    <property type="match status" value="1"/>
</dbReference>
<dbReference type="InterPro" id="IPR044066">
    <property type="entry name" value="TRIAD_supradom"/>
</dbReference>
<dbReference type="AlphaFoldDB" id="A0A8S1TUY1"/>
<evidence type="ECO:0000313" key="17">
    <source>
        <dbReference type="EMBL" id="CAD8156060.1"/>
    </source>
</evidence>
<keyword evidence="18" id="KW-1185">Reference proteome</keyword>
<dbReference type="InterPro" id="IPR017907">
    <property type="entry name" value="Znf_RING_CS"/>
</dbReference>
<comment type="caution">
    <text evidence="17">The sequence shown here is derived from an EMBL/GenBank/DDBJ whole genome shotgun (WGS) entry which is preliminary data.</text>
</comment>
<evidence type="ECO:0000313" key="18">
    <source>
        <dbReference type="Proteomes" id="UP000689195"/>
    </source>
</evidence>
<dbReference type="Proteomes" id="UP000689195">
    <property type="component" value="Unassembled WGS sequence"/>
</dbReference>
<keyword evidence="5" id="KW-0808">Transferase</keyword>
<organism evidence="17 18">
    <name type="scientific">Paramecium pentaurelia</name>
    <dbReference type="NCBI Taxonomy" id="43138"/>
    <lineage>
        <taxon>Eukaryota</taxon>
        <taxon>Sar</taxon>
        <taxon>Alveolata</taxon>
        <taxon>Ciliophora</taxon>
        <taxon>Intramacronucleata</taxon>
        <taxon>Oligohymenophorea</taxon>
        <taxon>Peniculida</taxon>
        <taxon>Parameciidae</taxon>
        <taxon>Paramecium</taxon>
    </lineage>
</organism>
<evidence type="ECO:0000259" key="16">
    <source>
        <dbReference type="PROSITE" id="PS51873"/>
    </source>
</evidence>
<keyword evidence="11" id="KW-0862">Zinc</keyword>
<evidence type="ECO:0000256" key="9">
    <source>
        <dbReference type="ARBA" id="ARBA00022771"/>
    </source>
</evidence>
<proteinExistence type="predicted"/>
<comment type="pathway">
    <text evidence="3">Protein modification; protein ubiquitination.</text>
</comment>
<dbReference type="EC" id="2.3.2.31" evidence="4"/>
<dbReference type="PROSITE" id="PS50089">
    <property type="entry name" value="ZF_RING_2"/>
    <property type="match status" value="1"/>
</dbReference>
<keyword evidence="13" id="KW-0472">Membrane</keyword>
<dbReference type="PANTHER" id="PTHR11685">
    <property type="entry name" value="RBR FAMILY RING FINGER AND IBR DOMAIN-CONTAINING"/>
    <property type="match status" value="1"/>
</dbReference>
<evidence type="ECO:0000256" key="12">
    <source>
        <dbReference type="ARBA" id="ARBA00022989"/>
    </source>
</evidence>
<sequence length="301" mass="35752">MDDKNSCRICFSIYSIDDLHFFPICQHVFCKLCLKTTYEQSIREQKVQLKFYACPFCNTQIIDNRWIQNVVSQDLYSQYCELLVKQNLIEYLVDDEILVGCKNQQCSYQFMIWKHADHQKCPVCKQQHCRKCNNDHQIGISCEQGQNLREVSYIEKKKKLHISRCPKCKVLVEKIAGCNFMTCKCGTYFCYECDQQLQKEVNYSYKKDHHKHFQQNKCITLLNGKQNNPIVKEQKKFRIISVFDYIPCFFCQGVTEPLIDKLIYQCNSEKCKGLCFCTQCLCQLRKDDIPYHLERLNCLQK</sequence>
<dbReference type="GO" id="GO:0005737">
    <property type="term" value="C:cytoplasm"/>
    <property type="evidence" value="ECO:0007669"/>
    <property type="project" value="UniProtKB-ARBA"/>
</dbReference>
<evidence type="ECO:0000256" key="1">
    <source>
        <dbReference type="ARBA" id="ARBA00001798"/>
    </source>
</evidence>